<keyword evidence="1" id="KW-0238">DNA-binding</keyword>
<dbReference type="AlphaFoldDB" id="V8B7W3"/>
<evidence type="ECO:0000259" key="2">
    <source>
        <dbReference type="PROSITE" id="PS50943"/>
    </source>
</evidence>
<dbReference type="EMBL" id="AZJD01000010">
    <property type="protein sequence ID" value="ETD10867.1"/>
    <property type="molecule type" value="Genomic_DNA"/>
</dbReference>
<dbReference type="PATRIC" id="fig|1073372.3.peg.1969"/>
<dbReference type="PANTHER" id="PTHR46797:SF1">
    <property type="entry name" value="METHYLPHOSPHONATE SYNTHASE"/>
    <property type="match status" value="1"/>
</dbReference>
<dbReference type="GO" id="GO:0005829">
    <property type="term" value="C:cytosol"/>
    <property type="evidence" value="ECO:0007669"/>
    <property type="project" value="TreeGrafter"/>
</dbReference>
<dbReference type="InterPro" id="IPR050807">
    <property type="entry name" value="TransReg_Diox_bact_type"/>
</dbReference>
<accession>V8B7W3</accession>
<dbReference type="SMART" id="SM00530">
    <property type="entry name" value="HTH_XRE"/>
    <property type="match status" value="1"/>
</dbReference>
<dbReference type="InterPro" id="IPR010982">
    <property type="entry name" value="Lambda_DNA-bd_dom_sf"/>
</dbReference>
<dbReference type="Gene3D" id="1.10.260.40">
    <property type="entry name" value="lambda repressor-like DNA-binding domains"/>
    <property type="match status" value="1"/>
</dbReference>
<dbReference type="GO" id="GO:0003700">
    <property type="term" value="F:DNA-binding transcription factor activity"/>
    <property type="evidence" value="ECO:0007669"/>
    <property type="project" value="TreeGrafter"/>
</dbReference>
<organism evidence="3 4">
    <name type="scientific">Streptococcus parasanguinis CC87K</name>
    <dbReference type="NCBI Taxonomy" id="1073372"/>
    <lineage>
        <taxon>Bacteria</taxon>
        <taxon>Bacillati</taxon>
        <taxon>Bacillota</taxon>
        <taxon>Bacilli</taxon>
        <taxon>Lactobacillales</taxon>
        <taxon>Streptococcaceae</taxon>
        <taxon>Streptococcus</taxon>
    </lineage>
</organism>
<dbReference type="InterPro" id="IPR001387">
    <property type="entry name" value="Cro/C1-type_HTH"/>
</dbReference>
<evidence type="ECO:0000313" key="4">
    <source>
        <dbReference type="Proteomes" id="UP000018716"/>
    </source>
</evidence>
<dbReference type="Proteomes" id="UP000018716">
    <property type="component" value="Unassembled WGS sequence"/>
</dbReference>
<comment type="caution">
    <text evidence="3">The sequence shown here is derived from an EMBL/GenBank/DDBJ whole genome shotgun (WGS) entry which is preliminary data.</text>
</comment>
<dbReference type="CDD" id="cd00093">
    <property type="entry name" value="HTH_XRE"/>
    <property type="match status" value="1"/>
</dbReference>
<dbReference type="OrthoDB" id="9814553at2"/>
<evidence type="ECO:0000256" key="1">
    <source>
        <dbReference type="ARBA" id="ARBA00023125"/>
    </source>
</evidence>
<dbReference type="Pfam" id="PF01381">
    <property type="entry name" value="HTH_3"/>
    <property type="match status" value="1"/>
</dbReference>
<gene>
    <name evidence="3" type="ORF">HMPREF1195_01959</name>
</gene>
<dbReference type="HOGENOM" id="CLU_066192_17_5_9"/>
<dbReference type="PROSITE" id="PS50943">
    <property type="entry name" value="HTH_CROC1"/>
    <property type="match status" value="1"/>
</dbReference>
<sequence>MIIGKLVREYRLKKNLTQQELAELSDLSLPFINLVENNRRNLSVDTLLRILQAMEIEPSDFFKPLSYSSNQDLQLLIEKLQVKEDSSEYIKVFLNILRLSEDR</sequence>
<feature type="domain" description="HTH cro/C1-type" evidence="2">
    <location>
        <begin position="7"/>
        <end position="61"/>
    </location>
</feature>
<name>V8B7W3_STRPA</name>
<proteinExistence type="predicted"/>
<protein>
    <recommendedName>
        <fullName evidence="2">HTH cro/C1-type domain-containing protein</fullName>
    </recommendedName>
</protein>
<dbReference type="GO" id="GO:0003677">
    <property type="term" value="F:DNA binding"/>
    <property type="evidence" value="ECO:0007669"/>
    <property type="project" value="UniProtKB-KW"/>
</dbReference>
<dbReference type="SUPFAM" id="SSF47413">
    <property type="entry name" value="lambda repressor-like DNA-binding domains"/>
    <property type="match status" value="1"/>
</dbReference>
<keyword evidence="4" id="KW-1185">Reference proteome</keyword>
<dbReference type="RefSeq" id="WP_023920137.1">
    <property type="nucleotide sequence ID" value="NZ_KI669404.1"/>
</dbReference>
<dbReference type="PANTHER" id="PTHR46797">
    <property type="entry name" value="HTH-TYPE TRANSCRIPTIONAL REGULATOR"/>
    <property type="match status" value="1"/>
</dbReference>
<reference evidence="3 4" key="1">
    <citation type="submission" date="2013-10" db="EMBL/GenBank/DDBJ databases">
        <title>The Genome Sequence of Streptococcus parasanguinis CC87K.</title>
        <authorList>
            <consortium name="The Broad Institute Genomics Platform"/>
            <person name="Earl A."/>
            <person name="Allen-Vercoe E."/>
            <person name="Daigneault M."/>
            <person name="Young S.K."/>
            <person name="Zeng Q."/>
            <person name="Gargeya S."/>
            <person name="Fitzgerald M."/>
            <person name="Abouelleil A."/>
            <person name="Alvarado L."/>
            <person name="Chapman S.B."/>
            <person name="Gainer-Dewar J."/>
            <person name="Goldberg J."/>
            <person name="Griggs A."/>
            <person name="Gujja S."/>
            <person name="Hansen M."/>
            <person name="Howarth C."/>
            <person name="Imamovic A."/>
            <person name="Ireland A."/>
            <person name="Larimer J."/>
            <person name="McCowan C."/>
            <person name="Murphy C."/>
            <person name="Pearson M."/>
            <person name="Poon T.W."/>
            <person name="Priest M."/>
            <person name="Roberts A."/>
            <person name="Saif S."/>
            <person name="Shea T."/>
            <person name="Sykes S."/>
            <person name="Wortman J."/>
            <person name="Nusbaum C."/>
            <person name="Birren B."/>
        </authorList>
    </citation>
    <scope>NUCLEOTIDE SEQUENCE [LARGE SCALE GENOMIC DNA]</scope>
    <source>
        <strain evidence="3 4">CC87K</strain>
    </source>
</reference>
<evidence type="ECO:0000313" key="3">
    <source>
        <dbReference type="EMBL" id="ETD10867.1"/>
    </source>
</evidence>